<gene>
    <name evidence="2" type="ORF">J4709_04455</name>
</gene>
<evidence type="ECO:0000256" key="1">
    <source>
        <dbReference type="SAM" id="Phobius"/>
    </source>
</evidence>
<evidence type="ECO:0000313" key="3">
    <source>
        <dbReference type="Proteomes" id="UP000680206"/>
    </source>
</evidence>
<sequence>MLAILFGALAAGLGVAAYALNGFAPQVGADWLRYLTPYHYYIGGEPLRNGLDLVDVAVLAAAAIILIAAGAWRLNRRDLGC</sequence>
<accession>A0ABS3RJC6</accession>
<keyword evidence="1" id="KW-0812">Transmembrane</keyword>
<keyword evidence="3" id="KW-1185">Reference proteome</keyword>
<keyword evidence="1" id="KW-1133">Transmembrane helix</keyword>
<evidence type="ECO:0000313" key="2">
    <source>
        <dbReference type="EMBL" id="MBO2456844.1"/>
    </source>
</evidence>
<dbReference type="RefSeq" id="WP_208237226.1">
    <property type="nucleotide sequence ID" value="NZ_JAGEPF010000003.1"/>
</dbReference>
<protein>
    <recommendedName>
        <fullName evidence="4">ABC transporter permease</fullName>
    </recommendedName>
</protein>
<proteinExistence type="predicted"/>
<evidence type="ECO:0008006" key="4">
    <source>
        <dbReference type="Google" id="ProtNLM"/>
    </source>
</evidence>
<name>A0ABS3RJC6_9ACTN</name>
<keyword evidence="1" id="KW-0472">Membrane</keyword>
<organism evidence="2 3">
    <name type="scientific">Actinomadura violacea</name>
    <dbReference type="NCBI Taxonomy" id="2819934"/>
    <lineage>
        <taxon>Bacteria</taxon>
        <taxon>Bacillati</taxon>
        <taxon>Actinomycetota</taxon>
        <taxon>Actinomycetes</taxon>
        <taxon>Streptosporangiales</taxon>
        <taxon>Thermomonosporaceae</taxon>
        <taxon>Actinomadura</taxon>
    </lineage>
</organism>
<comment type="caution">
    <text evidence="2">The sequence shown here is derived from an EMBL/GenBank/DDBJ whole genome shotgun (WGS) entry which is preliminary data.</text>
</comment>
<dbReference type="EMBL" id="JAGEPF010000003">
    <property type="protein sequence ID" value="MBO2456844.1"/>
    <property type="molecule type" value="Genomic_DNA"/>
</dbReference>
<reference evidence="2 3" key="1">
    <citation type="submission" date="2021-03" db="EMBL/GenBank/DDBJ databases">
        <title>Actinomadura violae sp. nov., isolated from lichen in Thailand.</title>
        <authorList>
            <person name="Kanchanasin P."/>
            <person name="Saeng-In P."/>
            <person name="Phongsopitanun W."/>
            <person name="Yuki M."/>
            <person name="Kudo T."/>
            <person name="Ohkuma M."/>
            <person name="Tanasupawat S."/>
        </authorList>
    </citation>
    <scope>NUCLEOTIDE SEQUENCE [LARGE SCALE GENOMIC DNA]</scope>
    <source>
        <strain evidence="2 3">LCR2-06</strain>
    </source>
</reference>
<dbReference type="Proteomes" id="UP000680206">
    <property type="component" value="Unassembled WGS sequence"/>
</dbReference>
<feature type="transmembrane region" description="Helical" evidence="1">
    <location>
        <begin position="53"/>
        <end position="72"/>
    </location>
</feature>